<name>A0AAW4PD42_9EURY</name>
<accession>A0AAW4PD42</accession>
<proteinExistence type="predicted"/>
<protein>
    <recommendedName>
        <fullName evidence="4">DNA primase</fullName>
    </recommendedName>
</protein>
<feature type="compositionally biased region" description="Basic and acidic residues" evidence="1">
    <location>
        <begin position="191"/>
        <end position="213"/>
    </location>
</feature>
<evidence type="ECO:0000256" key="1">
    <source>
        <dbReference type="SAM" id="MobiDB-lite"/>
    </source>
</evidence>
<feature type="compositionally biased region" description="Acidic residues" evidence="1">
    <location>
        <begin position="221"/>
        <end position="263"/>
    </location>
</feature>
<evidence type="ECO:0000313" key="2">
    <source>
        <dbReference type="EMBL" id="MBX0295831.1"/>
    </source>
</evidence>
<gene>
    <name evidence="2" type="ORF">EGH23_13185</name>
</gene>
<keyword evidence="3" id="KW-1185">Reference proteome</keyword>
<comment type="caution">
    <text evidence="2">The sequence shown here is derived from an EMBL/GenBank/DDBJ whole genome shotgun (WGS) entry which is preliminary data.</text>
</comment>
<dbReference type="RefSeq" id="WP_220580454.1">
    <property type="nucleotide sequence ID" value="NZ_RKLT01000004.1"/>
</dbReference>
<dbReference type="EMBL" id="RKLT01000004">
    <property type="protein sequence ID" value="MBX0295831.1"/>
    <property type="molecule type" value="Genomic_DNA"/>
</dbReference>
<evidence type="ECO:0000313" key="3">
    <source>
        <dbReference type="Proteomes" id="UP001430455"/>
    </source>
</evidence>
<sequence>MRTKLLALTAAIGMVLFAVGPGVATAAAGTTDDGTLAVGVSQAGNQEATVTVTDDDTAVENASVSVEALDNGTYAGTGDYATGENGTVELSAPEENVTVEVTATVGNETATTTAELTADAEETTGSFGARVSSFVRYLLQHGSTNIGPEVAEFVTQNNPGNAPDHAGPPEDAGPERASAEGENASDGNETAAERRGERGPSERANAPEERGQRGEQTNASEGEENETEETEAEASEEADADEEATEEETDGEDADGGSNDDDSGPPAHANGNGDGR</sequence>
<organism evidence="2 3">
    <name type="scientific">Haloarcula nitratireducens</name>
    <dbReference type="NCBI Taxonomy" id="2487749"/>
    <lineage>
        <taxon>Archaea</taxon>
        <taxon>Methanobacteriati</taxon>
        <taxon>Methanobacteriota</taxon>
        <taxon>Stenosarchaea group</taxon>
        <taxon>Halobacteria</taxon>
        <taxon>Halobacteriales</taxon>
        <taxon>Haloarculaceae</taxon>
        <taxon>Haloarcula</taxon>
    </lineage>
</organism>
<dbReference type="Proteomes" id="UP001430455">
    <property type="component" value="Unassembled WGS sequence"/>
</dbReference>
<reference evidence="2 3" key="1">
    <citation type="submission" date="2021-06" db="EMBL/GenBank/DDBJ databases">
        <title>Halomicroarcula sp. a new haloarchaeum isolated from saline soil.</title>
        <authorList>
            <person name="Duran-Viseras A."/>
            <person name="Sanchez-Porro C."/>
            <person name="Ventosa A."/>
        </authorList>
    </citation>
    <scope>NUCLEOTIDE SEQUENCE [LARGE SCALE GENOMIC DNA]</scope>
    <source>
        <strain evidence="2 3">F27</strain>
    </source>
</reference>
<evidence type="ECO:0008006" key="4">
    <source>
        <dbReference type="Google" id="ProtNLM"/>
    </source>
</evidence>
<dbReference type="AlphaFoldDB" id="A0AAW4PD42"/>
<feature type="region of interest" description="Disordered" evidence="1">
    <location>
        <begin position="154"/>
        <end position="276"/>
    </location>
</feature>